<dbReference type="Proteomes" id="UP000075243">
    <property type="component" value="Unassembled WGS sequence"/>
</dbReference>
<keyword evidence="2" id="KW-0378">Hydrolase</keyword>
<evidence type="ECO:0000313" key="5">
    <source>
        <dbReference type="EMBL" id="KYP46809.1"/>
    </source>
</evidence>
<dbReference type="GO" id="GO:0015074">
    <property type="term" value="P:DNA integration"/>
    <property type="evidence" value="ECO:0007669"/>
    <property type="project" value="InterPro"/>
</dbReference>
<accession>A0A151RW91</accession>
<reference evidence="5" key="1">
    <citation type="journal article" date="2012" name="Nat. Biotechnol.">
        <title>Draft genome sequence of pigeonpea (Cajanus cajan), an orphan legume crop of resource-poor farmers.</title>
        <authorList>
            <person name="Varshney R.K."/>
            <person name="Chen W."/>
            <person name="Li Y."/>
            <person name="Bharti A.K."/>
            <person name="Saxena R.K."/>
            <person name="Schlueter J.A."/>
            <person name="Donoghue M.T."/>
            <person name="Azam S."/>
            <person name="Fan G."/>
            <person name="Whaley A.M."/>
            <person name="Farmer A.D."/>
            <person name="Sheridan J."/>
            <person name="Iwata A."/>
            <person name="Tuteja R."/>
            <person name="Penmetsa R.V."/>
            <person name="Wu W."/>
            <person name="Upadhyaya H.D."/>
            <person name="Yang S.P."/>
            <person name="Shah T."/>
            <person name="Saxena K.B."/>
            <person name="Michael T."/>
            <person name="McCombie W.R."/>
            <person name="Yang B."/>
            <person name="Zhang G."/>
            <person name="Yang H."/>
            <person name="Wang J."/>
            <person name="Spillane C."/>
            <person name="Cook D.R."/>
            <person name="May G.D."/>
            <person name="Xu X."/>
            <person name="Jackson S.A."/>
        </authorList>
    </citation>
    <scope>NUCLEOTIDE SEQUENCE [LARGE SCALE GENOMIC DNA]</scope>
</reference>
<dbReference type="Gramene" id="C.cajan_30014.t">
    <property type="protein sequence ID" value="C.cajan_30014.t"/>
    <property type="gene ID" value="C.cajan_30014"/>
</dbReference>
<dbReference type="AlphaFoldDB" id="A0A151RW91"/>
<feature type="compositionally biased region" description="Low complexity" evidence="3">
    <location>
        <begin position="229"/>
        <end position="277"/>
    </location>
</feature>
<dbReference type="PANTHER" id="PTHR42648">
    <property type="entry name" value="TRANSPOSASE, PUTATIVE-RELATED"/>
    <property type="match status" value="1"/>
</dbReference>
<dbReference type="Pfam" id="PF07727">
    <property type="entry name" value="RVT_2"/>
    <property type="match status" value="1"/>
</dbReference>
<sequence>MQHSHHVSKASIHGEKYFLTIVDDFSRYTWVVLLNSKSKVKMHVQNFIALIENQFDSKIKCIRSDNGPEVFLKDLFATKGIIHHTNCVYTPQQNRCVERKHQHILNVTRALMFQSQLLEYFWSYAIKHLVFLINRICFLGFPTGSKGYVILDFQSREIFVLRNVIFYESIFPFVQNNQVPKEAQHDPLPMPTNAQNLYEENPIQMSNLDLTPTYTIQQSNFIPSPNRHLPSSFSTSLQSQPPSTSPQSSSHQYMIHGSPSSTLDTPSHHSPTPTPTLFVPRRSSQPIKPTQCICSVEMKPNQSSSTCLYPLQTILSYSNIFKMKMGIGCKGNFSQVEGIDFFETFSPMVKMATIHVILALASTNKWQLQQLDVSNAFLHGDLSEEVYMTIPQGL</sequence>
<dbReference type="EMBL" id="KQ483546">
    <property type="protein sequence ID" value="KYP46809.1"/>
    <property type="molecule type" value="Genomic_DNA"/>
</dbReference>
<dbReference type="InterPro" id="IPR013103">
    <property type="entry name" value="RVT_2"/>
</dbReference>
<feature type="domain" description="Integrase catalytic" evidence="4">
    <location>
        <begin position="1"/>
        <end position="158"/>
    </location>
</feature>
<dbReference type="GO" id="GO:0016787">
    <property type="term" value="F:hydrolase activity"/>
    <property type="evidence" value="ECO:0007669"/>
    <property type="project" value="UniProtKB-KW"/>
</dbReference>
<dbReference type="InterPro" id="IPR039537">
    <property type="entry name" value="Retrotran_Ty1/copia-like"/>
</dbReference>
<gene>
    <name evidence="5" type="ORF">KK1_031582</name>
</gene>
<dbReference type="Pfam" id="PF00665">
    <property type="entry name" value="rve"/>
    <property type="match status" value="1"/>
</dbReference>
<evidence type="ECO:0000256" key="1">
    <source>
        <dbReference type="ARBA" id="ARBA00022723"/>
    </source>
</evidence>
<dbReference type="SUPFAM" id="SSF53098">
    <property type="entry name" value="Ribonuclease H-like"/>
    <property type="match status" value="1"/>
</dbReference>
<evidence type="ECO:0000256" key="2">
    <source>
        <dbReference type="ARBA" id="ARBA00022801"/>
    </source>
</evidence>
<dbReference type="InterPro" id="IPR001584">
    <property type="entry name" value="Integrase_cat-core"/>
</dbReference>
<organism evidence="5 6">
    <name type="scientific">Cajanus cajan</name>
    <name type="common">Pigeon pea</name>
    <name type="synonym">Cajanus indicus</name>
    <dbReference type="NCBI Taxonomy" id="3821"/>
    <lineage>
        <taxon>Eukaryota</taxon>
        <taxon>Viridiplantae</taxon>
        <taxon>Streptophyta</taxon>
        <taxon>Embryophyta</taxon>
        <taxon>Tracheophyta</taxon>
        <taxon>Spermatophyta</taxon>
        <taxon>Magnoliopsida</taxon>
        <taxon>eudicotyledons</taxon>
        <taxon>Gunneridae</taxon>
        <taxon>Pentapetalae</taxon>
        <taxon>rosids</taxon>
        <taxon>fabids</taxon>
        <taxon>Fabales</taxon>
        <taxon>Fabaceae</taxon>
        <taxon>Papilionoideae</taxon>
        <taxon>50 kb inversion clade</taxon>
        <taxon>NPAAA clade</taxon>
        <taxon>indigoferoid/millettioid clade</taxon>
        <taxon>Phaseoleae</taxon>
        <taxon>Cajanus</taxon>
    </lineage>
</organism>
<evidence type="ECO:0000313" key="6">
    <source>
        <dbReference type="Proteomes" id="UP000075243"/>
    </source>
</evidence>
<evidence type="ECO:0000256" key="3">
    <source>
        <dbReference type="SAM" id="MobiDB-lite"/>
    </source>
</evidence>
<dbReference type="GO" id="GO:0003676">
    <property type="term" value="F:nucleic acid binding"/>
    <property type="evidence" value="ECO:0007669"/>
    <property type="project" value="InterPro"/>
</dbReference>
<proteinExistence type="predicted"/>
<dbReference type="PANTHER" id="PTHR42648:SF31">
    <property type="entry name" value="RNA-DIRECTED DNA POLYMERASE"/>
    <property type="match status" value="1"/>
</dbReference>
<dbReference type="InterPro" id="IPR036397">
    <property type="entry name" value="RNaseH_sf"/>
</dbReference>
<dbReference type="InterPro" id="IPR012337">
    <property type="entry name" value="RNaseH-like_sf"/>
</dbReference>
<dbReference type="STRING" id="3821.A0A151RW91"/>
<protein>
    <submittedName>
        <fullName evidence="5">Retrovirus-related Pol polyprotein from transposon TNT 1-94</fullName>
    </submittedName>
</protein>
<dbReference type="InterPro" id="IPR057670">
    <property type="entry name" value="SH3_retrovirus"/>
</dbReference>
<keyword evidence="6" id="KW-1185">Reference proteome</keyword>
<feature type="region of interest" description="Disordered" evidence="3">
    <location>
        <begin position="229"/>
        <end position="283"/>
    </location>
</feature>
<dbReference type="Pfam" id="PF25597">
    <property type="entry name" value="SH3_retrovirus"/>
    <property type="match status" value="1"/>
</dbReference>
<evidence type="ECO:0000259" key="4">
    <source>
        <dbReference type="PROSITE" id="PS50994"/>
    </source>
</evidence>
<name>A0A151RW91_CAJCA</name>
<dbReference type="PROSITE" id="PS50994">
    <property type="entry name" value="INTEGRASE"/>
    <property type="match status" value="1"/>
</dbReference>
<dbReference type="GO" id="GO:0046872">
    <property type="term" value="F:metal ion binding"/>
    <property type="evidence" value="ECO:0007669"/>
    <property type="project" value="UniProtKB-KW"/>
</dbReference>
<dbReference type="Gene3D" id="3.30.420.10">
    <property type="entry name" value="Ribonuclease H-like superfamily/Ribonuclease H"/>
    <property type="match status" value="1"/>
</dbReference>
<keyword evidence="1" id="KW-0479">Metal-binding</keyword>